<dbReference type="EMBL" id="CAIZ01000099">
    <property type="protein sequence ID" value="CCH69767.1"/>
    <property type="molecule type" value="Genomic_DNA"/>
</dbReference>
<evidence type="ECO:0000256" key="1">
    <source>
        <dbReference type="SAM" id="MobiDB-lite"/>
    </source>
</evidence>
<dbReference type="Proteomes" id="UP000013167">
    <property type="component" value="Unassembled WGS sequence"/>
</dbReference>
<gene>
    <name evidence="3" type="ORF">BN10_310005</name>
</gene>
<proteinExistence type="predicted"/>
<keyword evidence="2" id="KW-1133">Transmembrane helix</keyword>
<dbReference type="HOGENOM" id="CLU_2276118_0_0_11"/>
<keyword evidence="2" id="KW-0472">Membrane</keyword>
<evidence type="ECO:0000256" key="2">
    <source>
        <dbReference type="SAM" id="Phobius"/>
    </source>
</evidence>
<dbReference type="eggNOG" id="ENOG5031WEH">
    <property type="taxonomic scope" value="Bacteria"/>
</dbReference>
<keyword evidence="4" id="KW-1185">Reference proteome</keyword>
<keyword evidence="3" id="KW-0808">Transferase</keyword>
<evidence type="ECO:0000313" key="3">
    <source>
        <dbReference type="EMBL" id="CCH69767.1"/>
    </source>
</evidence>
<accession>N0DZ44</accession>
<feature type="compositionally biased region" description="Basic and acidic residues" evidence="1">
    <location>
        <begin position="88"/>
        <end position="102"/>
    </location>
</feature>
<evidence type="ECO:0000313" key="4">
    <source>
        <dbReference type="Proteomes" id="UP000013167"/>
    </source>
</evidence>
<reference evidence="3 4" key="1">
    <citation type="journal article" date="2013" name="ISME J.">
        <title>A metabolic model for members of the genus Tetrasphaera involved in enhanced biological phosphorus removal.</title>
        <authorList>
            <person name="Kristiansen R."/>
            <person name="Nguyen H.T.T."/>
            <person name="Saunders A.M."/>
            <person name="Nielsen J.L."/>
            <person name="Wimmer R."/>
            <person name="Le V.Q."/>
            <person name="McIlroy S.J."/>
            <person name="Petrovski S."/>
            <person name="Seviour R.J."/>
            <person name="Calteau A."/>
            <person name="Nielsen K.L."/>
            <person name="Nielsen P.H."/>
        </authorList>
    </citation>
    <scope>NUCLEOTIDE SEQUENCE [LARGE SCALE GENOMIC DNA]</scope>
    <source>
        <strain evidence="3 4">Lp2</strain>
    </source>
</reference>
<dbReference type="AlphaFoldDB" id="N0DZ44"/>
<sequence>MSTCLWMKFVDKERAGLSHRGPRESTGRLLAMTSNVLSLIAEEAGHDLPMPATSYGLLALVFFALLLAVTWAFRNNHQKHVPPSQTHGAEHAADQGTVDRHH</sequence>
<dbReference type="EC" id="2.7.7.18" evidence="3"/>
<name>N0DZ44_9MICO</name>
<comment type="caution">
    <text evidence="3">The sequence shown here is derived from an EMBL/GenBank/DDBJ whole genome shotgun (WGS) entry which is preliminary data.</text>
</comment>
<organism evidence="3 4">
    <name type="scientific">Phycicoccus elongatus Lp2</name>
    <dbReference type="NCBI Taxonomy" id="1193181"/>
    <lineage>
        <taxon>Bacteria</taxon>
        <taxon>Bacillati</taxon>
        <taxon>Actinomycetota</taxon>
        <taxon>Actinomycetes</taxon>
        <taxon>Micrococcales</taxon>
        <taxon>Intrasporangiaceae</taxon>
        <taxon>Phycicoccus</taxon>
    </lineage>
</organism>
<keyword evidence="2" id="KW-0812">Transmembrane</keyword>
<dbReference type="GO" id="GO:0004515">
    <property type="term" value="F:nicotinate-nucleotide adenylyltransferase activity"/>
    <property type="evidence" value="ECO:0007669"/>
    <property type="project" value="UniProtKB-EC"/>
</dbReference>
<feature type="region of interest" description="Disordered" evidence="1">
    <location>
        <begin position="78"/>
        <end position="102"/>
    </location>
</feature>
<feature type="transmembrane region" description="Helical" evidence="2">
    <location>
        <begin position="55"/>
        <end position="73"/>
    </location>
</feature>
<keyword evidence="3" id="KW-0548">Nucleotidyltransferase</keyword>
<protein>
    <submittedName>
        <fullName evidence="3">Nicotinic acid mononucleotide adenyltransferase (Modular protein)</fullName>
        <ecNumber evidence="3">2.7.7.18</ecNumber>
    </submittedName>
</protein>
<dbReference type="STRING" id="1193181.BN10_310005"/>